<proteinExistence type="predicted"/>
<dbReference type="GO" id="GO:0006355">
    <property type="term" value="P:regulation of DNA-templated transcription"/>
    <property type="evidence" value="ECO:0007669"/>
    <property type="project" value="TreeGrafter"/>
</dbReference>
<comment type="caution">
    <text evidence="2">The sequence shown here is derived from an EMBL/GenBank/DDBJ whole genome shotgun (WGS) entry which is preliminary data.</text>
</comment>
<dbReference type="Gene3D" id="3.40.50.880">
    <property type="match status" value="1"/>
</dbReference>
<name>A0A1Y2LGZ8_9PROT</name>
<feature type="domain" description="DJ-1/PfpI" evidence="1">
    <location>
        <begin position="2"/>
        <end position="151"/>
    </location>
</feature>
<dbReference type="InterPro" id="IPR029062">
    <property type="entry name" value="Class_I_gatase-like"/>
</dbReference>
<dbReference type="Pfam" id="PF01965">
    <property type="entry name" value="DJ-1_PfpI"/>
    <property type="match status" value="1"/>
</dbReference>
<dbReference type="EMBL" id="JFKB01000003">
    <property type="protein sequence ID" value="OSQ49232.1"/>
    <property type="molecule type" value="Genomic_DNA"/>
</dbReference>
<gene>
    <name evidence="2" type="ORF">TALK_06595</name>
</gene>
<organism evidence="2 3">
    <name type="scientific">Thalassospira alkalitolerans</name>
    <dbReference type="NCBI Taxonomy" id="1293890"/>
    <lineage>
        <taxon>Bacteria</taxon>
        <taxon>Pseudomonadati</taxon>
        <taxon>Pseudomonadota</taxon>
        <taxon>Alphaproteobacteria</taxon>
        <taxon>Rhodospirillales</taxon>
        <taxon>Thalassospiraceae</taxon>
        <taxon>Thalassospira</taxon>
    </lineage>
</organism>
<evidence type="ECO:0000313" key="2">
    <source>
        <dbReference type="EMBL" id="OSQ49232.1"/>
    </source>
</evidence>
<dbReference type="Proteomes" id="UP000193396">
    <property type="component" value="Unassembled WGS sequence"/>
</dbReference>
<dbReference type="PANTHER" id="PTHR43130:SF2">
    <property type="entry name" value="DJ-1_PFPI DOMAIN-CONTAINING PROTEIN"/>
    <property type="match status" value="1"/>
</dbReference>
<sequence>MQIAIVTLDGFNELDSFVALSILNRAKADGVCAEITSIGTSVTSMNGVEVKTQQPLSFCTKADVVLFGSGIHTLDHIGNADLMAQFDLDPSRQMIGAQCSGALFLHKLGLLPAIATTDSKTRPYLARTNTVLEDRPLVAQGNIVTSGGCLSSQYLAGWVLARKLGIDKALAILEYVAPVGQKSLFGKQARDVITPQLDVPAKRALYC</sequence>
<dbReference type="InterPro" id="IPR052158">
    <property type="entry name" value="INH-QAR"/>
</dbReference>
<dbReference type="InterPro" id="IPR002818">
    <property type="entry name" value="DJ-1/PfpI"/>
</dbReference>
<dbReference type="OrthoDB" id="3210279at2"/>
<dbReference type="SUPFAM" id="SSF52317">
    <property type="entry name" value="Class I glutamine amidotransferase-like"/>
    <property type="match status" value="1"/>
</dbReference>
<evidence type="ECO:0000313" key="3">
    <source>
        <dbReference type="Proteomes" id="UP000193396"/>
    </source>
</evidence>
<dbReference type="STRING" id="1293890.TALK_06595"/>
<dbReference type="RefSeq" id="WP_085617074.1">
    <property type="nucleotide sequence ID" value="NZ_CAXBPE010000006.1"/>
</dbReference>
<dbReference type="PANTHER" id="PTHR43130">
    <property type="entry name" value="ARAC-FAMILY TRANSCRIPTIONAL REGULATOR"/>
    <property type="match status" value="1"/>
</dbReference>
<accession>A0A1Y2LGZ8</accession>
<evidence type="ECO:0000259" key="1">
    <source>
        <dbReference type="Pfam" id="PF01965"/>
    </source>
</evidence>
<keyword evidence="3" id="KW-1185">Reference proteome</keyword>
<reference evidence="2 3" key="1">
    <citation type="submission" date="2014-03" db="EMBL/GenBank/DDBJ databases">
        <title>The draft genome sequence of Thalassospira alkalitolerans JCM 18968.</title>
        <authorList>
            <person name="Lai Q."/>
            <person name="Shao Z."/>
        </authorList>
    </citation>
    <scope>NUCLEOTIDE SEQUENCE [LARGE SCALE GENOMIC DNA]</scope>
    <source>
        <strain evidence="2 3">JCM 18968</strain>
    </source>
</reference>
<dbReference type="AlphaFoldDB" id="A0A1Y2LGZ8"/>
<protein>
    <submittedName>
        <fullName evidence="2">AraC family transcriptional regulator</fullName>
    </submittedName>
</protein>